<comment type="caution">
    <text evidence="2">The sequence shown here is derived from an EMBL/GenBank/DDBJ whole genome shotgun (WGS) entry which is preliminary data.</text>
</comment>
<evidence type="ECO:0008006" key="4">
    <source>
        <dbReference type="Google" id="ProtNLM"/>
    </source>
</evidence>
<feature type="chain" id="PRO_5007883258" description="DUF3019 domain-containing protein" evidence="1">
    <location>
        <begin position="22"/>
        <end position="132"/>
    </location>
</feature>
<sequence>MSFKLSSILVLCLLLSKTVNAQANAPTKKAKLEIKPMVCMVKSMGQICEMTISVDWSIQKPQNVCLFKNDTSLQCWQNTQKAKTNISISISEDMIFSLRNEKMHVLANQKVKINAAVSRKYRRKLKSDWSFF</sequence>
<name>A0A166ZM96_9GAMM</name>
<dbReference type="RefSeq" id="WP_063364310.1">
    <property type="nucleotide sequence ID" value="NZ_AUXZ01000141.1"/>
</dbReference>
<evidence type="ECO:0000313" key="2">
    <source>
        <dbReference type="EMBL" id="KZN44459.1"/>
    </source>
</evidence>
<proteinExistence type="predicted"/>
<dbReference type="InterPro" id="IPR021559">
    <property type="entry name" value="DUF3019"/>
</dbReference>
<dbReference type="AlphaFoldDB" id="A0A166ZM96"/>
<dbReference type="EMBL" id="AUXZ01000141">
    <property type="protein sequence ID" value="KZN44459.1"/>
    <property type="molecule type" value="Genomic_DNA"/>
</dbReference>
<evidence type="ECO:0000313" key="3">
    <source>
        <dbReference type="Proteomes" id="UP000076503"/>
    </source>
</evidence>
<organism evidence="2 3">
    <name type="scientific">Pseudoalteromonas luteoviolacea H33</name>
    <dbReference type="NCBI Taxonomy" id="1365251"/>
    <lineage>
        <taxon>Bacteria</taxon>
        <taxon>Pseudomonadati</taxon>
        <taxon>Pseudomonadota</taxon>
        <taxon>Gammaproteobacteria</taxon>
        <taxon>Alteromonadales</taxon>
        <taxon>Pseudoalteromonadaceae</taxon>
        <taxon>Pseudoalteromonas</taxon>
    </lineage>
</organism>
<protein>
    <recommendedName>
        <fullName evidence="4">DUF3019 domain-containing protein</fullName>
    </recommendedName>
</protein>
<reference evidence="2 3" key="1">
    <citation type="submission" date="2013-07" db="EMBL/GenBank/DDBJ databases">
        <title>Comparative Genomic and Metabolomic Analysis of Twelve Strains of Pseudoalteromonas luteoviolacea.</title>
        <authorList>
            <person name="Vynne N.G."/>
            <person name="Mansson M."/>
            <person name="Gram L."/>
        </authorList>
    </citation>
    <scope>NUCLEOTIDE SEQUENCE [LARGE SCALE GENOMIC DNA]</scope>
    <source>
        <strain evidence="2 3">H33</strain>
    </source>
</reference>
<keyword evidence="1" id="KW-0732">Signal</keyword>
<feature type="signal peptide" evidence="1">
    <location>
        <begin position="1"/>
        <end position="21"/>
    </location>
</feature>
<gene>
    <name evidence="2" type="ORF">N476_05540</name>
</gene>
<dbReference type="Proteomes" id="UP000076503">
    <property type="component" value="Unassembled WGS sequence"/>
</dbReference>
<accession>A0A166ZM96</accession>
<evidence type="ECO:0000256" key="1">
    <source>
        <dbReference type="SAM" id="SignalP"/>
    </source>
</evidence>
<dbReference type="OrthoDB" id="6387689at2"/>
<dbReference type="PATRIC" id="fig|1365251.3.peg.5232"/>
<dbReference type="Pfam" id="PF11456">
    <property type="entry name" value="DUF3019"/>
    <property type="match status" value="1"/>
</dbReference>